<dbReference type="EC" id="4.1.1.48" evidence="9"/>
<dbReference type="EMBL" id="FNNC01000001">
    <property type="protein sequence ID" value="SDW16943.1"/>
    <property type="molecule type" value="Genomic_DNA"/>
</dbReference>
<organism evidence="11 12">
    <name type="scientific">Marinococcus luteus</name>
    <dbReference type="NCBI Taxonomy" id="1122204"/>
    <lineage>
        <taxon>Bacteria</taxon>
        <taxon>Bacillati</taxon>
        <taxon>Bacillota</taxon>
        <taxon>Bacilli</taxon>
        <taxon>Bacillales</taxon>
        <taxon>Bacillaceae</taxon>
        <taxon>Marinococcus</taxon>
    </lineage>
</organism>
<keyword evidence="4 9" id="KW-0028">Amino-acid biosynthesis</keyword>
<dbReference type="SUPFAM" id="SSF51366">
    <property type="entry name" value="Ribulose-phoshate binding barrel"/>
    <property type="match status" value="1"/>
</dbReference>
<dbReference type="GO" id="GO:0004640">
    <property type="term" value="F:phosphoribosylanthranilate isomerase activity"/>
    <property type="evidence" value="ECO:0007669"/>
    <property type="project" value="TreeGrafter"/>
</dbReference>
<dbReference type="GO" id="GO:0004425">
    <property type="term" value="F:indole-3-glycerol-phosphate synthase activity"/>
    <property type="evidence" value="ECO:0007669"/>
    <property type="project" value="UniProtKB-UniRule"/>
</dbReference>
<dbReference type="PROSITE" id="PS00614">
    <property type="entry name" value="IGPS"/>
    <property type="match status" value="1"/>
</dbReference>
<evidence type="ECO:0000256" key="5">
    <source>
        <dbReference type="ARBA" id="ARBA00022793"/>
    </source>
</evidence>
<dbReference type="GO" id="GO:0000162">
    <property type="term" value="P:L-tryptophan biosynthetic process"/>
    <property type="evidence" value="ECO:0007669"/>
    <property type="project" value="UniProtKB-UniRule"/>
</dbReference>
<comment type="similarity">
    <text evidence="3 9">Belongs to the TrpC family.</text>
</comment>
<protein>
    <recommendedName>
        <fullName evidence="9">Indole-3-glycerol phosphate synthase</fullName>
        <shortName evidence="9">IGPS</shortName>
        <ecNumber evidence="9">4.1.1.48</ecNumber>
    </recommendedName>
</protein>
<dbReference type="OrthoDB" id="9804217at2"/>
<dbReference type="InterPro" id="IPR001468">
    <property type="entry name" value="Indole-3-GlycerolPSynthase_CS"/>
</dbReference>
<evidence type="ECO:0000313" key="12">
    <source>
        <dbReference type="Proteomes" id="UP000199488"/>
    </source>
</evidence>
<dbReference type="Proteomes" id="UP000199488">
    <property type="component" value="Unassembled WGS sequence"/>
</dbReference>
<gene>
    <name evidence="9" type="primary">trpC</name>
    <name evidence="11" type="ORF">SAMN05421781_0694</name>
</gene>
<comment type="pathway">
    <text evidence="2 9">Amino-acid biosynthesis; L-tryptophan biosynthesis; L-tryptophan from chorismate: step 4/5.</text>
</comment>
<dbReference type="Pfam" id="PF00218">
    <property type="entry name" value="IGPS"/>
    <property type="match status" value="1"/>
</dbReference>
<feature type="domain" description="Indole-3-glycerol phosphate synthase" evidence="10">
    <location>
        <begin position="13"/>
        <end position="245"/>
    </location>
</feature>
<dbReference type="InterPro" id="IPR045186">
    <property type="entry name" value="Indole-3-glycerol_P_synth"/>
</dbReference>
<dbReference type="InterPro" id="IPR013785">
    <property type="entry name" value="Aldolase_TIM"/>
</dbReference>
<name>A0A1H2RBS3_9BACI</name>
<keyword evidence="12" id="KW-1185">Reference proteome</keyword>
<evidence type="ECO:0000256" key="9">
    <source>
        <dbReference type="HAMAP-Rule" id="MF_00134"/>
    </source>
</evidence>
<evidence type="ECO:0000256" key="3">
    <source>
        <dbReference type="ARBA" id="ARBA00008737"/>
    </source>
</evidence>
<evidence type="ECO:0000256" key="4">
    <source>
        <dbReference type="ARBA" id="ARBA00022605"/>
    </source>
</evidence>
<dbReference type="UniPathway" id="UPA00035">
    <property type="reaction ID" value="UER00043"/>
</dbReference>
<keyword evidence="5 9" id="KW-0210">Decarboxylase</keyword>
<dbReference type="NCBIfam" id="NF001377">
    <property type="entry name" value="PRK00278.2-4"/>
    <property type="match status" value="1"/>
</dbReference>
<dbReference type="AlphaFoldDB" id="A0A1H2RBS3"/>
<evidence type="ECO:0000256" key="7">
    <source>
        <dbReference type="ARBA" id="ARBA00023141"/>
    </source>
</evidence>
<proteinExistence type="inferred from homology"/>
<dbReference type="PANTHER" id="PTHR22854">
    <property type="entry name" value="TRYPTOPHAN BIOSYNTHESIS PROTEIN"/>
    <property type="match status" value="1"/>
</dbReference>
<keyword evidence="6 9" id="KW-0822">Tryptophan biosynthesis</keyword>
<evidence type="ECO:0000256" key="2">
    <source>
        <dbReference type="ARBA" id="ARBA00004696"/>
    </source>
</evidence>
<evidence type="ECO:0000256" key="1">
    <source>
        <dbReference type="ARBA" id="ARBA00001633"/>
    </source>
</evidence>
<evidence type="ECO:0000259" key="10">
    <source>
        <dbReference type="Pfam" id="PF00218"/>
    </source>
</evidence>
<dbReference type="Gene3D" id="3.20.20.70">
    <property type="entry name" value="Aldolase class I"/>
    <property type="match status" value="1"/>
</dbReference>
<evidence type="ECO:0000256" key="8">
    <source>
        <dbReference type="ARBA" id="ARBA00023239"/>
    </source>
</evidence>
<evidence type="ECO:0000313" key="11">
    <source>
        <dbReference type="EMBL" id="SDW16943.1"/>
    </source>
</evidence>
<dbReference type="InterPro" id="IPR011060">
    <property type="entry name" value="RibuloseP-bd_barrel"/>
</dbReference>
<dbReference type="RefSeq" id="WP_091611185.1">
    <property type="nucleotide sequence ID" value="NZ_FNNC01000001.1"/>
</dbReference>
<dbReference type="InterPro" id="IPR013798">
    <property type="entry name" value="Indole-3-glycerol_P_synth_dom"/>
</dbReference>
<dbReference type="PANTHER" id="PTHR22854:SF2">
    <property type="entry name" value="INDOLE-3-GLYCEROL-PHOSPHATE SYNTHASE"/>
    <property type="match status" value="1"/>
</dbReference>
<dbReference type="FunFam" id="3.20.20.70:FF:000024">
    <property type="entry name" value="Indole-3-glycerol phosphate synthase"/>
    <property type="match status" value="1"/>
</dbReference>
<evidence type="ECO:0000256" key="6">
    <source>
        <dbReference type="ARBA" id="ARBA00022822"/>
    </source>
</evidence>
<comment type="catalytic activity">
    <reaction evidence="1 9">
        <text>1-(2-carboxyphenylamino)-1-deoxy-D-ribulose 5-phosphate + H(+) = (1S,2R)-1-C-(indol-3-yl)glycerol 3-phosphate + CO2 + H2O</text>
        <dbReference type="Rhea" id="RHEA:23476"/>
        <dbReference type="ChEBI" id="CHEBI:15377"/>
        <dbReference type="ChEBI" id="CHEBI:15378"/>
        <dbReference type="ChEBI" id="CHEBI:16526"/>
        <dbReference type="ChEBI" id="CHEBI:58613"/>
        <dbReference type="ChEBI" id="CHEBI:58866"/>
        <dbReference type="EC" id="4.1.1.48"/>
    </reaction>
</comment>
<reference evidence="11 12" key="1">
    <citation type="submission" date="2016-10" db="EMBL/GenBank/DDBJ databases">
        <authorList>
            <person name="de Groot N.N."/>
        </authorList>
    </citation>
    <scope>NUCLEOTIDE SEQUENCE [LARGE SCALE GENOMIC DNA]</scope>
    <source>
        <strain evidence="11 12">DSM 23126</strain>
    </source>
</reference>
<accession>A0A1H2RBS3</accession>
<dbReference type="STRING" id="1122204.SAMN05421781_0694"/>
<keyword evidence="8 9" id="KW-0456">Lyase</keyword>
<dbReference type="HAMAP" id="MF_00134_B">
    <property type="entry name" value="IGPS_B"/>
    <property type="match status" value="1"/>
</dbReference>
<sequence>MLEKILQTKQEELSRITIGERPDVPFYSLKKALQQDPPNVQIIAEVKKASPSKGLIRSDFDPEAIALGYERGGAAALSVLTDETYFQGSSSYLTAVKKISSLPVLRKDFIIDARQVEESAAMGADAILLIAEALAPEKLHELYQQAYELGMEVLVEAHSPEKLHDLLHQFTPEIIGINNRDLHTFHTELGQTGKAASFIPEGSVLVSESGIRTDEDLDYVQLLGAEAALVGESLMRQPDVREALLKLRGVSNHASTDADV</sequence>
<dbReference type="CDD" id="cd00331">
    <property type="entry name" value="IGPS"/>
    <property type="match status" value="1"/>
</dbReference>
<keyword evidence="7 9" id="KW-0057">Aromatic amino acid biosynthesis</keyword>